<dbReference type="Pfam" id="PF21089">
    <property type="entry name" value="PKS_DH_N"/>
    <property type="match status" value="1"/>
</dbReference>
<dbReference type="InterPro" id="IPR049551">
    <property type="entry name" value="PKS_DH_C"/>
</dbReference>
<keyword evidence="2" id="KW-0597">Phosphoprotein</keyword>
<evidence type="ECO:0000259" key="10">
    <source>
        <dbReference type="PROSITE" id="PS52004"/>
    </source>
</evidence>
<feature type="active site" description="Proton acceptor; for dehydratase activity" evidence="8">
    <location>
        <position position="958"/>
    </location>
</feature>
<dbReference type="InterPro" id="IPR016039">
    <property type="entry name" value="Thiolase-like"/>
</dbReference>
<name>A0ABR2I7X2_9PEZI</name>
<dbReference type="PROSITE" id="PS50075">
    <property type="entry name" value="CARRIER"/>
    <property type="match status" value="1"/>
</dbReference>
<evidence type="ECO:0000256" key="5">
    <source>
        <dbReference type="ARBA" id="ARBA00023002"/>
    </source>
</evidence>
<dbReference type="Gene3D" id="3.40.366.10">
    <property type="entry name" value="Malonyl-Coenzyme A Acyl Carrier Protein, domain 2"/>
    <property type="match status" value="1"/>
</dbReference>
<evidence type="ECO:0000256" key="8">
    <source>
        <dbReference type="PROSITE-ProRule" id="PRU01363"/>
    </source>
</evidence>
<evidence type="ECO:0000256" key="7">
    <source>
        <dbReference type="ARBA" id="ARBA00023315"/>
    </source>
</evidence>
<dbReference type="InterPro" id="IPR049900">
    <property type="entry name" value="PKS_mFAS_DH"/>
</dbReference>
<dbReference type="Proteomes" id="UP001390339">
    <property type="component" value="Unassembled WGS sequence"/>
</dbReference>
<dbReference type="SMART" id="SM00826">
    <property type="entry name" value="PKS_DH"/>
    <property type="match status" value="1"/>
</dbReference>
<feature type="domain" description="Ketosynthase family 3 (KS3)" evidence="10">
    <location>
        <begin position="7"/>
        <end position="435"/>
    </location>
</feature>
<dbReference type="InterPro" id="IPR020843">
    <property type="entry name" value="ER"/>
</dbReference>
<dbReference type="InterPro" id="IPR020806">
    <property type="entry name" value="PKS_PP-bd"/>
</dbReference>
<dbReference type="Gene3D" id="3.90.180.10">
    <property type="entry name" value="Medium-chain alcohol dehydrogenases, catalytic domain"/>
    <property type="match status" value="1"/>
</dbReference>
<dbReference type="InterPro" id="IPR042104">
    <property type="entry name" value="PKS_dehydratase_sf"/>
</dbReference>
<dbReference type="Pfam" id="PF08659">
    <property type="entry name" value="KR"/>
    <property type="match status" value="1"/>
</dbReference>
<dbReference type="InterPro" id="IPR006162">
    <property type="entry name" value="Ppantetheine_attach_site"/>
</dbReference>
<dbReference type="SUPFAM" id="SSF55048">
    <property type="entry name" value="Probable ACP-binding domain of malonyl-CoA ACP transacylase"/>
    <property type="match status" value="1"/>
</dbReference>
<accession>A0ABR2I7X2</accession>
<feature type="domain" description="PKS/mFAS DH" evidence="11">
    <location>
        <begin position="926"/>
        <end position="1229"/>
    </location>
</feature>
<evidence type="ECO:0000313" key="12">
    <source>
        <dbReference type="EMBL" id="KAK8859133.1"/>
    </source>
</evidence>
<evidence type="ECO:0000256" key="3">
    <source>
        <dbReference type="ARBA" id="ARBA00022679"/>
    </source>
</evidence>
<keyword evidence="5" id="KW-0560">Oxidoreductase</keyword>
<dbReference type="CDD" id="cd00833">
    <property type="entry name" value="PKS"/>
    <property type="match status" value="1"/>
</dbReference>
<dbReference type="InterPro" id="IPR020807">
    <property type="entry name" value="PKS_DH"/>
</dbReference>
<dbReference type="SMART" id="SM00822">
    <property type="entry name" value="PKS_KR"/>
    <property type="match status" value="1"/>
</dbReference>
<comment type="caution">
    <text evidence="12">The sequence shown here is derived from an EMBL/GenBank/DDBJ whole genome shotgun (WGS) entry which is preliminary data.</text>
</comment>
<dbReference type="Pfam" id="PF02801">
    <property type="entry name" value="Ketoacyl-synt_C"/>
    <property type="match status" value="1"/>
</dbReference>
<dbReference type="PROSITE" id="PS00012">
    <property type="entry name" value="PHOSPHOPANTETHEINE"/>
    <property type="match status" value="1"/>
</dbReference>
<dbReference type="PROSITE" id="PS52004">
    <property type="entry name" value="KS3_2"/>
    <property type="match status" value="1"/>
</dbReference>
<dbReference type="PROSITE" id="PS00606">
    <property type="entry name" value="KS3_1"/>
    <property type="match status" value="1"/>
</dbReference>
<dbReference type="Pfam" id="PF16197">
    <property type="entry name" value="KAsynt_C_assoc"/>
    <property type="match status" value="1"/>
</dbReference>
<dbReference type="InterPro" id="IPR013968">
    <property type="entry name" value="PKS_KR"/>
</dbReference>
<dbReference type="InterPro" id="IPR050091">
    <property type="entry name" value="PKS_NRPS_Biosynth_Enz"/>
</dbReference>
<dbReference type="InterPro" id="IPR029063">
    <property type="entry name" value="SAM-dependent_MTases_sf"/>
</dbReference>
<dbReference type="InterPro" id="IPR001227">
    <property type="entry name" value="Ac_transferase_dom_sf"/>
</dbReference>
<dbReference type="InterPro" id="IPR036736">
    <property type="entry name" value="ACP-like_sf"/>
</dbReference>
<keyword evidence="6" id="KW-0511">Multifunctional enzyme</keyword>
<evidence type="ECO:0000256" key="6">
    <source>
        <dbReference type="ARBA" id="ARBA00023268"/>
    </source>
</evidence>
<evidence type="ECO:0000256" key="1">
    <source>
        <dbReference type="ARBA" id="ARBA00022450"/>
    </source>
</evidence>
<dbReference type="EMBL" id="JAPCWZ010000006">
    <property type="protein sequence ID" value="KAK8859133.1"/>
    <property type="molecule type" value="Genomic_DNA"/>
</dbReference>
<dbReference type="Pfam" id="PF00109">
    <property type="entry name" value="ketoacyl-synt"/>
    <property type="match status" value="1"/>
</dbReference>
<dbReference type="PANTHER" id="PTHR43775:SF50">
    <property type="entry name" value="HIGHLY REDUCING POLYKETIDE SYNTHASE SRDA"/>
    <property type="match status" value="1"/>
</dbReference>
<evidence type="ECO:0000259" key="9">
    <source>
        <dbReference type="PROSITE" id="PS50075"/>
    </source>
</evidence>
<dbReference type="InterPro" id="IPR016035">
    <property type="entry name" value="Acyl_Trfase/lysoPLipase"/>
</dbReference>
<feature type="active site" description="Proton donor; for dehydratase activity" evidence="8">
    <location>
        <position position="1140"/>
    </location>
</feature>
<feature type="domain" description="Carrier" evidence="9">
    <location>
        <begin position="2325"/>
        <end position="2404"/>
    </location>
</feature>
<dbReference type="SUPFAM" id="SSF51735">
    <property type="entry name" value="NAD(P)-binding Rossmann-fold domains"/>
    <property type="match status" value="1"/>
</dbReference>
<dbReference type="CDD" id="cd05274">
    <property type="entry name" value="KR_FAS_SDR_x"/>
    <property type="match status" value="1"/>
</dbReference>
<keyword evidence="7" id="KW-0012">Acyltransferase</keyword>
<dbReference type="Gene3D" id="3.40.50.150">
    <property type="entry name" value="Vaccinia Virus protein VP39"/>
    <property type="match status" value="1"/>
</dbReference>
<sequence length="2411" mass="259224">MGSMGTDDPIAIVGMACRLPGDVSSPSELWDFLAQERSGQSDFPKNRLNIDSWYHPDSQRPGSISTKGGYFLSDDDSFRHFDPSFFRISPLEAASMDPQQRKLLEVVYESFESAGLGLQDVAGSNTGCFVGSFTWDVGQMHARDVDYTAPYEMTGGGLTILSNRVNYVFDLKGPSLTLDTACSSTMYALDLACKSLKAGDCSAAVVGGTNLIFGVEQQIGSVKLGTLSPTSICHTFDEAADGYARAEAVGSIYIKRLSDAIRDGNPIRAIIRATATNTNGRGLGINRPSTVDQEAVIRKAYTSAGLGFEHTGYLESHGTGTPTGDPIEFSAIGNVFGSLRQPETPLLVGSVKPNLGHGEAASAIPSLIKVVLSLEKASIPATIGIRTFNPKLDFHGGSLKIVQKLTPWPIEQTYRRASVNSFGYGGANAHAILDAAESYLGNLPTRIHRLLSPEDPTSRNSAQPHYLLPFSAHNEQTLKRNFEAISKVSDKLLLHKLARTLSSGRSSLGVRGYAVVNESQDGTAGHLLSDTVLRTMDQSSGTHSLAFIFTGQGAQWPRMGMSLIDEYPSVRQSIKEMDDILAALPEPPEWTILETLSASKMTSKINDADRSQTVCTALQIAIVLLLRSWGIDATASVGHSSGEIAAAFASGDHTVSQAIKIAYLRGQAVAKNNTPGAMLAVGLGAAEVSKFIEPLTGICIACHNSPNGVTLSGTTGAIDEAHGIFTRLGVFSRKLVTSGNAYHSQLMSVAGIDYENKLLQNLSNEDAPKASSSRTVMFSSVTGSKVTSGPDLQYWRRNLESPVLFSQAVQALIEEMPDTRILVEIGPHSALGGPIKEIRSSLGLAADRLQYASALKRNGNGVESILNLVGSLYNSGYPVALDRLHAHRGNPGYITDLPRYQWVYDELHWSESRLSTEIRFREHPRHDLLGSLQPGGSKVSPSWRNIIQLEDLSWVGDHKVGEDIVFPAAGYISLAIAAASQASGMAIDQDSYTLRNVKIKSAMVLKQGVGTELIVDLKALESPNTEFDFAVSTVTVGKWMVHAAGSISVHAVSSPNILANQPAGSHLHTHPNGVNQATQDRRWYHKMSQVGLVYGPSFRTLSNIRSTSAENEAVADVDTQLDESALAHASEYPIHPTIIDACLQLSIIAAHKGDPDNLVKSYLPVSIEQMTVFGSTTGRSAPKTAAIRGRGVPKGLRSIDTMVELTSDGGGVLLEARLSFMSLESSINSQSETRIPQPYSRLVWKPSINHLSGAQLQAVLTASQAKAGLDEDPLGRLMDLIAHSDPRLNIVEFGDVAVGPSPTIMSALQGKSDVPSYVKYVFASMGTETPTASEDAFDAYKNVEVRSLDLTQDLPSQGFNEGASDVVVIPTDIFAHESFSDVVNMCEALLKPEGRLILIVTSEQSDNKSSWSSFLDEAGFVDTCEIIAEGAGPDSSRSVILAHKSLNRHRKPLNGVNGTNGVNGNHGINGTNGTNGTHVDDVPSHKEGDAIPILLLHGDEPHPLVHEIEKLYAEQSIPTKCMRFTDYPAINSGITRTIMLAELEAPLLSRMSEADMKAMQHYTQTASTSVWVTNSDVLTGREPEKTLVFGIAKSIMTEQPSFRLASIDIDPDATGPAQLSAAARLVVDMEAKFQRGVKGMDTELVEKRGIVYTSRYVGDQVGNAEYAQTFRPEPKMAPIRGDLSLSFDKIGRLGSYYFSDAEAPTGEPLQDDEIIVESRAFGFDQTGVAIAKGQKSHSFFSTEVGGIVLKTGKKVRSVQPGDSVVCLKPNTFETTLAVQEQFCLPIEPTAQFSSIVGQLIPFTFAIHTLREACQLDERSRVLVDITSPGLSFAVAQVALLTTPDVHTTWASPEQKALLNTLPGVKLVELSNMPEISYNIIVTNGKLDLGAPLRRIADRGSRLALLAGRAFTDLSGLSSTLIERGLRMSYHDLMQITSSGYDISKALRQTFRAWSNGTIKPVPSQAYDFSDFAEAAASVSATDTKAVLTCSPGTTMVPIKSVPSPLAFDSSASYLLIGCLGGLGRSLTMWMISRGARNFVFLSRSGADKPEAAALAADLRRMAGVTIQIVRGDVTKRQDVAAAIAEARHPIKGVVQAAMVLHELLFTELTLQQWKQVIDSKVAGTINLHELLKDHDLDFFVMCSSVLGAIGAATQSNYAAANAFLDAMARHRQSMGLQATSVALGMILDVGHVEEHPEVETALKRNGMYGIGVAEYIHAMEAGCRRRQLPSPGHGILNKSAPTPLPYHWGSYDTGAEAHIVTGMDPTRVTRAGGKGMWLGDNRLRNLLLALGDDKSGAEGGGASSSSSQSVTARLKAAATEGDGDKAIRLVVQQLFMEKLSNLVLLPVAKMSPSSPLSQYGMDSMISAELRSWAWKEFRANVPFMSLLDHSLTFEGLAEEVVTLMGADSETQ</sequence>
<feature type="region of interest" description="N-terminal hotdog fold" evidence="8">
    <location>
        <begin position="926"/>
        <end position="1054"/>
    </location>
</feature>
<dbReference type="InterPro" id="IPR018201">
    <property type="entry name" value="Ketoacyl_synth_AS"/>
</dbReference>
<dbReference type="InterPro" id="IPR020841">
    <property type="entry name" value="PKS_Beta-ketoAc_synthase_dom"/>
</dbReference>
<dbReference type="SUPFAM" id="SSF53901">
    <property type="entry name" value="Thiolase-like"/>
    <property type="match status" value="1"/>
</dbReference>
<keyword evidence="3" id="KW-0808">Transferase</keyword>
<dbReference type="SMART" id="SM00823">
    <property type="entry name" value="PKS_PP"/>
    <property type="match status" value="1"/>
</dbReference>
<keyword evidence="1" id="KW-0596">Phosphopantetheine</keyword>
<proteinExistence type="predicted"/>
<feature type="region of interest" description="C-terminal hotdog fold" evidence="8">
    <location>
        <begin position="1074"/>
        <end position="1229"/>
    </location>
</feature>
<dbReference type="SUPFAM" id="SSF52151">
    <property type="entry name" value="FabD/lysophospholipase-like"/>
    <property type="match status" value="1"/>
</dbReference>
<dbReference type="Pfam" id="PF00698">
    <property type="entry name" value="Acyl_transf_1"/>
    <property type="match status" value="1"/>
</dbReference>
<dbReference type="Gene3D" id="3.10.129.110">
    <property type="entry name" value="Polyketide synthase dehydratase"/>
    <property type="match status" value="1"/>
</dbReference>
<dbReference type="Gene3D" id="3.40.50.720">
    <property type="entry name" value="NAD(P)-binding Rossmann-like Domain"/>
    <property type="match status" value="2"/>
</dbReference>
<dbReference type="Pfam" id="PF23297">
    <property type="entry name" value="ACP_SdgA_C"/>
    <property type="match status" value="1"/>
</dbReference>
<evidence type="ECO:0000256" key="4">
    <source>
        <dbReference type="ARBA" id="ARBA00022857"/>
    </source>
</evidence>
<dbReference type="SUPFAM" id="SSF53335">
    <property type="entry name" value="S-adenosyl-L-methionine-dependent methyltransferases"/>
    <property type="match status" value="1"/>
</dbReference>
<dbReference type="InterPro" id="IPR049552">
    <property type="entry name" value="PKS_DH_N"/>
</dbReference>
<dbReference type="InterPro" id="IPR014031">
    <property type="entry name" value="Ketoacyl_synth_C"/>
</dbReference>
<dbReference type="InterPro" id="IPR014043">
    <property type="entry name" value="Acyl_transferase_dom"/>
</dbReference>
<gene>
    <name evidence="12" type="ORF">PGQ11_009867</name>
</gene>
<dbReference type="InterPro" id="IPR057326">
    <property type="entry name" value="KR_dom"/>
</dbReference>
<evidence type="ECO:0000256" key="2">
    <source>
        <dbReference type="ARBA" id="ARBA00022553"/>
    </source>
</evidence>
<evidence type="ECO:0000259" key="11">
    <source>
        <dbReference type="PROSITE" id="PS52019"/>
    </source>
</evidence>
<dbReference type="InterPro" id="IPR011032">
    <property type="entry name" value="GroES-like_sf"/>
</dbReference>
<dbReference type="Pfam" id="PF14765">
    <property type="entry name" value="PS-DH"/>
    <property type="match status" value="1"/>
</dbReference>
<dbReference type="Gene3D" id="3.40.47.10">
    <property type="match status" value="1"/>
</dbReference>
<dbReference type="PROSITE" id="PS52019">
    <property type="entry name" value="PKS_MFAS_DH"/>
    <property type="match status" value="1"/>
</dbReference>
<evidence type="ECO:0000313" key="13">
    <source>
        <dbReference type="Proteomes" id="UP001390339"/>
    </source>
</evidence>
<organism evidence="12 13">
    <name type="scientific">Apiospora arundinis</name>
    <dbReference type="NCBI Taxonomy" id="335852"/>
    <lineage>
        <taxon>Eukaryota</taxon>
        <taxon>Fungi</taxon>
        <taxon>Dikarya</taxon>
        <taxon>Ascomycota</taxon>
        <taxon>Pezizomycotina</taxon>
        <taxon>Sordariomycetes</taxon>
        <taxon>Xylariomycetidae</taxon>
        <taxon>Amphisphaeriales</taxon>
        <taxon>Apiosporaceae</taxon>
        <taxon>Apiospora</taxon>
    </lineage>
</organism>
<keyword evidence="4" id="KW-0521">NADP</keyword>
<dbReference type="InterPro" id="IPR016036">
    <property type="entry name" value="Malonyl_transacylase_ACP-bd"/>
</dbReference>
<dbReference type="InterPro" id="IPR036291">
    <property type="entry name" value="NAD(P)-bd_dom_sf"/>
</dbReference>
<dbReference type="SMART" id="SM00829">
    <property type="entry name" value="PKS_ER"/>
    <property type="match status" value="1"/>
</dbReference>
<dbReference type="PANTHER" id="PTHR43775">
    <property type="entry name" value="FATTY ACID SYNTHASE"/>
    <property type="match status" value="1"/>
</dbReference>
<dbReference type="SMART" id="SM00825">
    <property type="entry name" value="PKS_KS"/>
    <property type="match status" value="1"/>
</dbReference>
<dbReference type="SUPFAM" id="SSF50129">
    <property type="entry name" value="GroES-like"/>
    <property type="match status" value="1"/>
</dbReference>
<reference evidence="12 13" key="1">
    <citation type="journal article" date="2024" name="IMA Fungus">
        <title>Apiospora arundinis, a panoply of carbohydrate-active enzymes and secondary metabolites.</title>
        <authorList>
            <person name="Sorensen T."/>
            <person name="Petersen C."/>
            <person name="Muurmann A.T."/>
            <person name="Christiansen J.V."/>
            <person name="Brundto M.L."/>
            <person name="Overgaard C.K."/>
            <person name="Boysen A.T."/>
            <person name="Wollenberg R.D."/>
            <person name="Larsen T.O."/>
            <person name="Sorensen J.L."/>
            <person name="Nielsen K.L."/>
            <person name="Sondergaard T.E."/>
        </authorList>
    </citation>
    <scope>NUCLEOTIDE SEQUENCE [LARGE SCALE GENOMIC DNA]</scope>
    <source>
        <strain evidence="12 13">AAU 773</strain>
    </source>
</reference>
<protein>
    <submittedName>
        <fullName evidence="12">KR domain-containing protein</fullName>
    </submittedName>
</protein>
<keyword evidence="13" id="KW-1185">Reference proteome</keyword>
<dbReference type="SUPFAM" id="SSF47336">
    <property type="entry name" value="ACP-like"/>
    <property type="match status" value="1"/>
</dbReference>
<dbReference type="SMART" id="SM00827">
    <property type="entry name" value="PKS_AT"/>
    <property type="match status" value="1"/>
</dbReference>
<dbReference type="InterPro" id="IPR032821">
    <property type="entry name" value="PKS_assoc"/>
</dbReference>
<dbReference type="InterPro" id="IPR014030">
    <property type="entry name" value="Ketoacyl_synth_N"/>
</dbReference>
<dbReference type="InterPro" id="IPR009081">
    <property type="entry name" value="PP-bd_ACP"/>
</dbReference>